<dbReference type="Pfam" id="PF10685">
    <property type="entry name" value="KGG"/>
    <property type="match status" value="1"/>
</dbReference>
<feature type="compositionally biased region" description="Basic and acidic residues" evidence="1">
    <location>
        <begin position="13"/>
        <end position="81"/>
    </location>
</feature>
<comment type="caution">
    <text evidence="2">The sequence shown here is derived from an EMBL/GenBank/DDBJ whole genome shotgun (WGS) entry which is preliminary data.</text>
</comment>
<keyword evidence="3" id="KW-1185">Reference proteome</keyword>
<gene>
    <name evidence="2" type="ORF">ACFFGX_09530</name>
</gene>
<sequence length="81" mass="8950">MPGKSVRMAITTKEQEKNMAEKKRDTSVSEAGRKGGEATSATHDREFYEEIGHKGGEAGGKKGGQRVRELIEEGKRREDES</sequence>
<evidence type="ECO:0000256" key="1">
    <source>
        <dbReference type="SAM" id="MobiDB-lite"/>
    </source>
</evidence>
<proteinExistence type="predicted"/>
<protein>
    <submittedName>
        <fullName evidence="2">KGG domain-containing protein</fullName>
    </submittedName>
</protein>
<dbReference type="RefSeq" id="WP_376945186.1">
    <property type="nucleotide sequence ID" value="NZ_CP171449.1"/>
</dbReference>
<dbReference type="Proteomes" id="UP001589891">
    <property type="component" value="Unassembled WGS sequence"/>
</dbReference>
<reference evidence="2 3" key="1">
    <citation type="submission" date="2024-09" db="EMBL/GenBank/DDBJ databases">
        <authorList>
            <person name="Sun Q."/>
            <person name="Mori K."/>
        </authorList>
    </citation>
    <scope>NUCLEOTIDE SEQUENCE [LARGE SCALE GENOMIC DNA]</scope>
    <source>
        <strain evidence="2 3">NCAIM B.01794</strain>
    </source>
</reference>
<dbReference type="EMBL" id="JBHLSS010000051">
    <property type="protein sequence ID" value="MFC0709818.1"/>
    <property type="molecule type" value="Genomic_DNA"/>
</dbReference>
<evidence type="ECO:0000313" key="3">
    <source>
        <dbReference type="Proteomes" id="UP001589891"/>
    </source>
</evidence>
<evidence type="ECO:0000313" key="2">
    <source>
        <dbReference type="EMBL" id="MFC0709818.1"/>
    </source>
</evidence>
<dbReference type="InterPro" id="IPR019626">
    <property type="entry name" value="Stress-induced_KGG_rpt"/>
</dbReference>
<feature type="region of interest" description="Disordered" evidence="1">
    <location>
        <begin position="1"/>
        <end position="81"/>
    </location>
</feature>
<name>A0ABV6SKT3_AZOPA</name>
<organism evidence="2 3">
    <name type="scientific">Azorhizophilus paspali</name>
    <name type="common">Azotobacter paspali</name>
    <dbReference type="NCBI Taxonomy" id="69963"/>
    <lineage>
        <taxon>Bacteria</taxon>
        <taxon>Pseudomonadati</taxon>
        <taxon>Pseudomonadota</taxon>
        <taxon>Gammaproteobacteria</taxon>
        <taxon>Pseudomonadales</taxon>
        <taxon>Pseudomonadaceae</taxon>
        <taxon>Azorhizophilus</taxon>
    </lineage>
</organism>
<accession>A0ABV6SKT3</accession>